<evidence type="ECO:0000256" key="2">
    <source>
        <dbReference type="ARBA" id="ARBA00022840"/>
    </source>
</evidence>
<name>A0A1F4XEF0_9BACT</name>
<dbReference type="GO" id="GO:0004519">
    <property type="term" value="F:endonuclease activity"/>
    <property type="evidence" value="ECO:0007669"/>
    <property type="project" value="InterPro"/>
</dbReference>
<dbReference type="Pfam" id="PF03477">
    <property type="entry name" value="ATP-cone"/>
    <property type="match status" value="1"/>
</dbReference>
<evidence type="ECO:0000256" key="1">
    <source>
        <dbReference type="ARBA" id="ARBA00022741"/>
    </source>
</evidence>
<comment type="caution">
    <text evidence="5">The sequence shown here is derived from an EMBL/GenBank/DDBJ whole genome shotgun (WGS) entry which is preliminary data.</text>
</comment>
<dbReference type="InterPro" id="IPR005144">
    <property type="entry name" value="ATP-cone_dom"/>
</dbReference>
<dbReference type="InterPro" id="IPR011335">
    <property type="entry name" value="Restrct_endonuc-II-like"/>
</dbReference>
<gene>
    <name evidence="5" type="ORF">A2943_01550</name>
</gene>
<proteinExistence type="predicted"/>
<accession>A0A1F4XEF0</accession>
<dbReference type="GO" id="GO:0005524">
    <property type="term" value="F:ATP binding"/>
    <property type="evidence" value="ECO:0007669"/>
    <property type="project" value="UniProtKB-UniRule"/>
</dbReference>
<feature type="domain" description="ATP-cone" evidence="4">
    <location>
        <begin position="3"/>
        <end position="84"/>
    </location>
</feature>
<evidence type="ECO:0000313" key="6">
    <source>
        <dbReference type="Proteomes" id="UP000176185"/>
    </source>
</evidence>
<keyword evidence="2 3" id="KW-0067">ATP-binding</keyword>
<evidence type="ECO:0000259" key="4">
    <source>
        <dbReference type="PROSITE" id="PS51161"/>
    </source>
</evidence>
<dbReference type="Proteomes" id="UP000176185">
    <property type="component" value="Unassembled WGS sequence"/>
</dbReference>
<sequence length="269" mass="29277">MPVVIAKADGTSEEFKREKLIFSLHRSGADSATAEHIATDVERELRSGMTTGEIYAKAFAHLRKHKRGIAARYSLKRAILDFGPSGFPFESYIAEIFRAEGFEAKVDQIIKGTCVEHEVDVVLSRGSEMTYVEAKFHNAAGFKTDLKTALYVKARIDDIGKGKGLLVTNTKFTSHAVTYANCQGLELLGWEYPKGRTLQDRIESAGVYPITALTTLGNREKVALLQQRMVLCNALQNKTEALAHAGVTGAKADEVLEEAGALCVPGGAV</sequence>
<dbReference type="InterPro" id="IPR007560">
    <property type="entry name" value="Restrct_endonuc_IV_Mrr"/>
</dbReference>
<dbReference type="GO" id="GO:0009307">
    <property type="term" value="P:DNA restriction-modification system"/>
    <property type="evidence" value="ECO:0007669"/>
    <property type="project" value="InterPro"/>
</dbReference>
<dbReference type="SUPFAM" id="SSF52980">
    <property type="entry name" value="Restriction endonuclease-like"/>
    <property type="match status" value="1"/>
</dbReference>
<dbReference type="EMBL" id="MEWX01000030">
    <property type="protein sequence ID" value="OGC80048.1"/>
    <property type="molecule type" value="Genomic_DNA"/>
</dbReference>
<keyword evidence="1 3" id="KW-0547">Nucleotide-binding</keyword>
<dbReference type="PROSITE" id="PS51161">
    <property type="entry name" value="ATP_CONE"/>
    <property type="match status" value="1"/>
</dbReference>
<dbReference type="InterPro" id="IPR011856">
    <property type="entry name" value="tRNA_endonuc-like_dom_sf"/>
</dbReference>
<dbReference type="Gene3D" id="3.40.1350.10">
    <property type="match status" value="1"/>
</dbReference>
<protein>
    <recommendedName>
        <fullName evidence="4">ATP-cone domain-containing protein</fullName>
    </recommendedName>
</protein>
<evidence type="ECO:0000313" key="5">
    <source>
        <dbReference type="EMBL" id="OGC80048.1"/>
    </source>
</evidence>
<dbReference type="STRING" id="1797243.A2943_01550"/>
<organism evidence="5 6">
    <name type="scientific">Candidatus Adlerbacteria bacterium RIFCSPLOWO2_01_FULL_51_16</name>
    <dbReference type="NCBI Taxonomy" id="1797243"/>
    <lineage>
        <taxon>Bacteria</taxon>
        <taxon>Candidatus Adleribacteriota</taxon>
    </lineage>
</organism>
<dbReference type="AlphaFoldDB" id="A0A1F4XEF0"/>
<evidence type="ECO:0000256" key="3">
    <source>
        <dbReference type="PROSITE-ProRule" id="PRU00492"/>
    </source>
</evidence>
<reference evidence="5 6" key="1">
    <citation type="journal article" date="2016" name="Nat. Commun.">
        <title>Thousands of microbial genomes shed light on interconnected biogeochemical processes in an aquifer system.</title>
        <authorList>
            <person name="Anantharaman K."/>
            <person name="Brown C.T."/>
            <person name="Hug L.A."/>
            <person name="Sharon I."/>
            <person name="Castelle C.J."/>
            <person name="Probst A.J."/>
            <person name="Thomas B.C."/>
            <person name="Singh A."/>
            <person name="Wilkins M.J."/>
            <person name="Karaoz U."/>
            <person name="Brodie E.L."/>
            <person name="Williams K.H."/>
            <person name="Hubbard S.S."/>
            <person name="Banfield J.F."/>
        </authorList>
    </citation>
    <scope>NUCLEOTIDE SEQUENCE [LARGE SCALE GENOMIC DNA]</scope>
</reference>
<dbReference type="Pfam" id="PF04471">
    <property type="entry name" value="Mrr_cat"/>
    <property type="match status" value="1"/>
</dbReference>
<dbReference type="GO" id="GO:0003677">
    <property type="term" value="F:DNA binding"/>
    <property type="evidence" value="ECO:0007669"/>
    <property type="project" value="InterPro"/>
</dbReference>